<dbReference type="AlphaFoldDB" id="A0A268P2Q0"/>
<comment type="caution">
    <text evidence="1">The sequence shown here is derived from an EMBL/GenBank/DDBJ whole genome shotgun (WGS) entry which is preliminary data.</text>
</comment>
<dbReference type="Proteomes" id="UP000216207">
    <property type="component" value="Unassembled WGS sequence"/>
</dbReference>
<reference evidence="1 2" key="1">
    <citation type="submission" date="2017-07" db="EMBL/GenBank/DDBJ databases">
        <title>Isolation and whole genome analysis of endospore-forming bacteria from heroin.</title>
        <authorList>
            <person name="Kalinowski J."/>
            <person name="Ahrens B."/>
            <person name="Al-Dilaimi A."/>
            <person name="Winkler A."/>
            <person name="Wibberg D."/>
            <person name="Schleenbecker U."/>
            <person name="Ruckert C."/>
            <person name="Wolfel R."/>
            <person name="Grass G."/>
        </authorList>
    </citation>
    <scope>NUCLEOTIDE SEQUENCE [LARGE SCALE GENOMIC DNA]</scope>
    <source>
        <strain evidence="1 2">7539</strain>
    </source>
</reference>
<evidence type="ECO:0000313" key="1">
    <source>
        <dbReference type="EMBL" id="PAE90044.1"/>
    </source>
</evidence>
<accession>A0A268P2Q0</accession>
<dbReference type="EMBL" id="NPCC01000005">
    <property type="protein sequence ID" value="PAE90044.1"/>
    <property type="molecule type" value="Genomic_DNA"/>
</dbReference>
<evidence type="ECO:0000313" key="2">
    <source>
        <dbReference type="Proteomes" id="UP000216207"/>
    </source>
</evidence>
<name>A0A268P2Q0_SHOCL</name>
<proteinExistence type="predicted"/>
<gene>
    <name evidence="1" type="ORF">CHH72_03405</name>
</gene>
<sequence length="61" mass="6995">MIFFNEHAVSLLFKQFILLCKKVSLAQENRLLKAGFWTVIKNLGMIERRSKTLQGGKLDGN</sequence>
<protein>
    <submittedName>
        <fullName evidence="1">Uncharacterized protein</fullName>
    </submittedName>
</protein>
<organism evidence="1 2">
    <name type="scientific">Shouchella clausii</name>
    <name type="common">Alkalihalobacillus clausii</name>
    <dbReference type="NCBI Taxonomy" id="79880"/>
    <lineage>
        <taxon>Bacteria</taxon>
        <taxon>Bacillati</taxon>
        <taxon>Bacillota</taxon>
        <taxon>Bacilli</taxon>
        <taxon>Bacillales</taxon>
        <taxon>Bacillaceae</taxon>
        <taxon>Shouchella</taxon>
    </lineage>
</organism>